<evidence type="ECO:0000313" key="2">
    <source>
        <dbReference type="EMBL" id="RVT59952.1"/>
    </source>
</evidence>
<keyword evidence="3" id="KW-1185">Reference proteome</keyword>
<dbReference type="RefSeq" id="WP_127739732.1">
    <property type="nucleotide sequence ID" value="NZ_CP196003.1"/>
</dbReference>
<feature type="domain" description="Cupin type-2" evidence="1">
    <location>
        <begin position="42"/>
        <end position="99"/>
    </location>
</feature>
<dbReference type="PANTHER" id="PTHR37694:SF1">
    <property type="entry name" value="SLR8022 PROTEIN"/>
    <property type="match status" value="1"/>
</dbReference>
<evidence type="ECO:0000313" key="3">
    <source>
        <dbReference type="Proteomes" id="UP000288024"/>
    </source>
</evidence>
<proteinExistence type="predicted"/>
<dbReference type="InterPro" id="IPR011051">
    <property type="entry name" value="RmlC_Cupin_sf"/>
</dbReference>
<dbReference type="EMBL" id="RZTZ01000008">
    <property type="protein sequence ID" value="RVT59952.1"/>
    <property type="molecule type" value="Genomic_DNA"/>
</dbReference>
<dbReference type="AlphaFoldDB" id="A0A437K860"/>
<dbReference type="SUPFAM" id="SSF51182">
    <property type="entry name" value="RmlC-like cupins"/>
    <property type="match status" value="1"/>
</dbReference>
<protein>
    <submittedName>
        <fullName evidence="2">Cupin domain-containing protein</fullName>
    </submittedName>
</protein>
<dbReference type="InterPro" id="IPR013096">
    <property type="entry name" value="Cupin_2"/>
</dbReference>
<evidence type="ECO:0000259" key="1">
    <source>
        <dbReference type="Pfam" id="PF07883"/>
    </source>
</evidence>
<dbReference type="InterPro" id="IPR014710">
    <property type="entry name" value="RmlC-like_jellyroll"/>
</dbReference>
<dbReference type="Proteomes" id="UP000288024">
    <property type="component" value="Unassembled WGS sequence"/>
</dbReference>
<reference evidence="2 3" key="1">
    <citation type="submission" date="2019-01" db="EMBL/GenBank/DDBJ databases">
        <title>Bacillus sp. M5HDSG1-1, whole genome shotgun sequence.</title>
        <authorList>
            <person name="Tuo L."/>
        </authorList>
    </citation>
    <scope>NUCLEOTIDE SEQUENCE [LARGE SCALE GENOMIC DNA]</scope>
    <source>
        <strain evidence="2 3">M5HDSG1-1</strain>
    </source>
</reference>
<dbReference type="Pfam" id="PF07883">
    <property type="entry name" value="Cupin_2"/>
    <property type="match status" value="1"/>
</dbReference>
<sequence>MNFPIEQVFSLSAAIAYRHNQITSTVLISENNTNIVMYAMDSEESISSESSPNRKMVFVLDGSLNITINQTSYALHIGDSFIIDKNTQHAIEALERCKFVQINYNNKEI</sequence>
<comment type="caution">
    <text evidence="2">The sequence shown here is derived from an EMBL/GenBank/DDBJ whole genome shotgun (WGS) entry which is preliminary data.</text>
</comment>
<gene>
    <name evidence="2" type="ORF">EM808_18715</name>
</gene>
<dbReference type="Gene3D" id="2.60.120.10">
    <property type="entry name" value="Jelly Rolls"/>
    <property type="match status" value="1"/>
</dbReference>
<dbReference type="PANTHER" id="PTHR37694">
    <property type="entry name" value="SLR8022 PROTEIN"/>
    <property type="match status" value="1"/>
</dbReference>
<name>A0A437K860_9BACI</name>
<accession>A0A437K860</accession>
<organism evidence="2 3">
    <name type="scientific">Niallia taxi</name>
    <dbReference type="NCBI Taxonomy" id="2499688"/>
    <lineage>
        <taxon>Bacteria</taxon>
        <taxon>Bacillati</taxon>
        <taxon>Bacillota</taxon>
        <taxon>Bacilli</taxon>
        <taxon>Bacillales</taxon>
        <taxon>Bacillaceae</taxon>
        <taxon>Niallia</taxon>
    </lineage>
</organism>